<feature type="compositionally biased region" description="Basic and acidic residues" evidence="1">
    <location>
        <begin position="267"/>
        <end position="294"/>
    </location>
</feature>
<protein>
    <submittedName>
        <fullName evidence="3">Germ cell nuclear acidic protein-like isoform X1</fullName>
    </submittedName>
</protein>
<name>A0ABM3MTR6_GALME</name>
<feature type="region of interest" description="Disordered" evidence="1">
    <location>
        <begin position="21"/>
        <end position="88"/>
    </location>
</feature>
<evidence type="ECO:0000256" key="1">
    <source>
        <dbReference type="SAM" id="MobiDB-lite"/>
    </source>
</evidence>
<accession>A0ABM3MTR6</accession>
<feature type="compositionally biased region" description="Polar residues" evidence="1">
    <location>
        <begin position="257"/>
        <end position="266"/>
    </location>
</feature>
<feature type="compositionally biased region" description="Polar residues" evidence="1">
    <location>
        <begin position="52"/>
        <end position="82"/>
    </location>
</feature>
<sequence length="452" mass="50752">MSDVEEPPPKVSKLEAAMEFEESVGEMEEGQEEWLSEGNLTDEEYHPAANEDQCSNPGNSSQDDAMTSANDESMDNESQGNIKDSMKIESIEKTLNSLENEVKDEQHADLEQFLIKKADGAAVESRSTDKIEDGNDTDDLLRLLGEDDDKAKIKVLVKTKPKNKVQDDDSTDDDDFVFEGSKVTQLKVTKNVLKKKYPAAKAVPEDTTDDSDATDVSRDDAEALKKIFAFKPKSQSQAAGKPTKVINASKTVTKKYVSTNSIVKNDSSNKHTNNEVLKSSDKSKVILKKVEPHTKSKQRPLSPEPDEIINEEEFLEEDDFDLDEDFDEDVDVSLKAKQLLRRPEQMDEEVPSDAESHSDDQSLYDELPSSDSEDVDDWFELDVRAERAGDYIPLLGSRAYELLTEEKRRVTERLTDLRKRLASVSESGRQQIEQLKKATKTLSELDDMLKAA</sequence>
<dbReference type="GeneID" id="113514747"/>
<feature type="compositionally biased region" description="Acidic residues" evidence="1">
    <location>
        <begin position="21"/>
        <end position="35"/>
    </location>
</feature>
<keyword evidence="2" id="KW-1185">Reference proteome</keyword>
<dbReference type="Proteomes" id="UP001652740">
    <property type="component" value="Unplaced"/>
</dbReference>
<evidence type="ECO:0000313" key="3">
    <source>
        <dbReference type="RefSeq" id="XP_052754758.1"/>
    </source>
</evidence>
<dbReference type="RefSeq" id="XP_052754758.1">
    <property type="nucleotide sequence ID" value="XM_052898798.1"/>
</dbReference>
<proteinExistence type="predicted"/>
<gene>
    <name evidence="3" type="primary">LOC113514747</name>
</gene>
<feature type="region of interest" description="Disordered" evidence="1">
    <location>
        <begin position="337"/>
        <end position="373"/>
    </location>
</feature>
<organism evidence="2 3">
    <name type="scientific">Galleria mellonella</name>
    <name type="common">Greater wax moth</name>
    <dbReference type="NCBI Taxonomy" id="7137"/>
    <lineage>
        <taxon>Eukaryota</taxon>
        <taxon>Metazoa</taxon>
        <taxon>Ecdysozoa</taxon>
        <taxon>Arthropoda</taxon>
        <taxon>Hexapoda</taxon>
        <taxon>Insecta</taxon>
        <taxon>Pterygota</taxon>
        <taxon>Neoptera</taxon>
        <taxon>Endopterygota</taxon>
        <taxon>Lepidoptera</taxon>
        <taxon>Glossata</taxon>
        <taxon>Ditrysia</taxon>
        <taxon>Pyraloidea</taxon>
        <taxon>Pyralidae</taxon>
        <taxon>Galleriinae</taxon>
        <taxon>Galleria</taxon>
    </lineage>
</organism>
<reference evidence="3" key="1">
    <citation type="submission" date="2025-08" db="UniProtKB">
        <authorList>
            <consortium name="RefSeq"/>
        </authorList>
    </citation>
    <scope>IDENTIFICATION</scope>
    <source>
        <tissue evidence="3">Whole larvae</tissue>
    </source>
</reference>
<evidence type="ECO:0000313" key="2">
    <source>
        <dbReference type="Proteomes" id="UP001652740"/>
    </source>
</evidence>
<feature type="compositionally biased region" description="Acidic residues" evidence="1">
    <location>
        <begin position="304"/>
        <end position="322"/>
    </location>
</feature>
<feature type="region of interest" description="Disordered" evidence="1">
    <location>
        <begin position="257"/>
        <end position="322"/>
    </location>
</feature>